<keyword evidence="4" id="KW-0012">Acyltransferase</keyword>
<feature type="transmembrane region" description="Helical" evidence="2">
    <location>
        <begin position="72"/>
        <end position="91"/>
    </location>
</feature>
<feature type="transmembrane region" description="Helical" evidence="2">
    <location>
        <begin position="390"/>
        <end position="412"/>
    </location>
</feature>
<evidence type="ECO:0000256" key="1">
    <source>
        <dbReference type="SAM" id="MobiDB-lite"/>
    </source>
</evidence>
<dbReference type="GO" id="GO:0005783">
    <property type="term" value="C:endoplasmic reticulum"/>
    <property type="evidence" value="ECO:0007669"/>
    <property type="project" value="TreeGrafter"/>
</dbReference>
<dbReference type="GO" id="GO:0016746">
    <property type="term" value="F:acyltransferase activity"/>
    <property type="evidence" value="ECO:0007669"/>
    <property type="project" value="UniProtKB-KW"/>
</dbReference>
<sequence length="478" mass="53877">MNKIKDRNRSSQQSHGSAPTDSPLIRRKILPSKGPIRAQSLPPTDSDFLSESVLPLPVPPDLTQNSRSGARCALAVFLMLFSAYMGSIFFQGPLLPLIMISPKLFRKLVDFTMASWFLLTEVLIIKLMGIHVRQFGDHFRKPTDQQPRVSLLILNHRTQLDWLFMWGLGDPVHRMKIILKESLARVPGAGWAMQCAGFLFLRRQLATDQARLIGIVDYLLRVKSSCQLLIFPEGTDLNVGSLARSNQFARKNNLPFVSYTMHPRCAGFVYLVNLLGKDRMTDIYDVTVAYPDNLPSPETNMFFGGVPREVHYHVRHYPASDLPWNVDTESLEPIGDLDLRMASWLRARWLEKELMLRAYYDNPSEKRAFADEVVPNSLAFGFTHEKKPRLTLLGAFNLVVWVVSLCFFIYLLAISTVVRIYSISVQAVFVYLTYRRGGVSNCASQWVPGSPVVTSSHVCFTNSANGFGELTGSVKSAL</sequence>
<evidence type="ECO:0000256" key="2">
    <source>
        <dbReference type="SAM" id="Phobius"/>
    </source>
</evidence>
<feature type="compositionally biased region" description="Polar residues" evidence="1">
    <location>
        <begin position="10"/>
        <end position="20"/>
    </location>
</feature>
<dbReference type="PANTHER" id="PTHR10983:SF16">
    <property type="entry name" value="LYSOCARDIOLIPIN ACYLTRANSFERASE 1"/>
    <property type="match status" value="1"/>
</dbReference>
<dbReference type="Proteomes" id="UP000230066">
    <property type="component" value="Unassembled WGS sequence"/>
</dbReference>
<dbReference type="PANTHER" id="PTHR10983">
    <property type="entry name" value="1-ACYLGLYCEROL-3-PHOSPHATE ACYLTRANSFERASE-RELATED"/>
    <property type="match status" value="1"/>
</dbReference>
<comment type="caution">
    <text evidence="4">The sequence shown here is derived from an EMBL/GenBank/DDBJ whole genome shotgun (WGS) entry which is preliminary data.</text>
</comment>
<feature type="transmembrane region" description="Helical" evidence="2">
    <location>
        <begin position="111"/>
        <end position="132"/>
    </location>
</feature>
<evidence type="ECO:0000313" key="4">
    <source>
        <dbReference type="EMBL" id="THD25168.1"/>
    </source>
</evidence>
<dbReference type="InterPro" id="IPR002123">
    <property type="entry name" value="Plipid/glycerol_acylTrfase"/>
</dbReference>
<dbReference type="SUPFAM" id="SSF69593">
    <property type="entry name" value="Glycerol-3-phosphate (1)-acyltransferase"/>
    <property type="match status" value="1"/>
</dbReference>
<dbReference type="SMART" id="SM00563">
    <property type="entry name" value="PlsC"/>
    <property type="match status" value="1"/>
</dbReference>
<organism evidence="4 5">
    <name type="scientific">Fasciola hepatica</name>
    <name type="common">Liver fluke</name>
    <dbReference type="NCBI Taxonomy" id="6192"/>
    <lineage>
        <taxon>Eukaryota</taxon>
        <taxon>Metazoa</taxon>
        <taxon>Spiralia</taxon>
        <taxon>Lophotrochozoa</taxon>
        <taxon>Platyhelminthes</taxon>
        <taxon>Trematoda</taxon>
        <taxon>Digenea</taxon>
        <taxon>Plagiorchiida</taxon>
        <taxon>Echinostomata</taxon>
        <taxon>Echinostomatoidea</taxon>
        <taxon>Fasciolidae</taxon>
        <taxon>Fasciola</taxon>
    </lineage>
</organism>
<reference evidence="4" key="1">
    <citation type="submission" date="2019-03" db="EMBL/GenBank/DDBJ databases">
        <title>Improved annotation for the trematode Fasciola hepatica.</title>
        <authorList>
            <person name="Choi Y.-J."/>
            <person name="Martin J."/>
            <person name="Mitreva M."/>
        </authorList>
    </citation>
    <scope>NUCLEOTIDE SEQUENCE [LARGE SCALE GENOMIC DNA]</scope>
</reference>
<gene>
    <name evidence="4" type="ORF">D915_004006</name>
</gene>
<keyword evidence="2" id="KW-0812">Transmembrane</keyword>
<protein>
    <submittedName>
        <fullName evidence="4">Lysocardiolipin acyltransferase 1</fullName>
    </submittedName>
</protein>
<dbReference type="EMBL" id="JXXN02001259">
    <property type="protein sequence ID" value="THD25168.1"/>
    <property type="molecule type" value="Genomic_DNA"/>
</dbReference>
<dbReference type="GO" id="GO:0036149">
    <property type="term" value="P:phosphatidylinositol acyl-chain remodeling"/>
    <property type="evidence" value="ECO:0007669"/>
    <property type="project" value="TreeGrafter"/>
</dbReference>
<feature type="region of interest" description="Disordered" evidence="1">
    <location>
        <begin position="1"/>
        <end position="25"/>
    </location>
</feature>
<dbReference type="AlphaFoldDB" id="A0A4E0RU54"/>
<evidence type="ECO:0000259" key="3">
    <source>
        <dbReference type="SMART" id="SM00563"/>
    </source>
</evidence>
<evidence type="ECO:0000313" key="5">
    <source>
        <dbReference type="Proteomes" id="UP000230066"/>
    </source>
</evidence>
<keyword evidence="2" id="KW-0472">Membrane</keyword>
<keyword evidence="5" id="KW-1185">Reference proteome</keyword>
<accession>A0A4E0RU54</accession>
<keyword evidence="2" id="KW-1133">Transmembrane helix</keyword>
<proteinExistence type="predicted"/>
<dbReference type="CDD" id="cd07990">
    <property type="entry name" value="LPLAT_LCLAT1-like"/>
    <property type="match status" value="1"/>
</dbReference>
<keyword evidence="4" id="KW-0808">Transferase</keyword>
<name>A0A4E0RU54_FASHE</name>
<feature type="domain" description="Phospholipid/glycerol acyltransferase" evidence="3">
    <location>
        <begin position="150"/>
        <end position="269"/>
    </location>
</feature>
<dbReference type="Pfam" id="PF01553">
    <property type="entry name" value="Acyltransferase"/>
    <property type="match status" value="1"/>
</dbReference>